<reference evidence="2 3" key="1">
    <citation type="submission" date="2023-03" db="EMBL/GenBank/DDBJ databases">
        <title>WGS of Gossypium arboreum.</title>
        <authorList>
            <person name="Yu D."/>
        </authorList>
    </citation>
    <scope>NUCLEOTIDE SEQUENCE [LARGE SCALE GENOMIC DNA]</scope>
    <source>
        <tissue evidence="2">Leaf</tissue>
    </source>
</reference>
<dbReference type="Gene3D" id="3.30.420.10">
    <property type="entry name" value="Ribonuclease H-like superfamily/Ribonuclease H"/>
    <property type="match status" value="1"/>
</dbReference>
<name>A0ABR0NCS7_GOSAR</name>
<comment type="caution">
    <text evidence="2">The sequence shown here is derived from an EMBL/GenBank/DDBJ whole genome shotgun (WGS) entry which is preliminary data.</text>
</comment>
<feature type="domain" description="RNase H type-1" evidence="1">
    <location>
        <begin position="33"/>
        <end position="90"/>
    </location>
</feature>
<gene>
    <name evidence="2" type="ORF">PVK06_033612</name>
</gene>
<dbReference type="PANTHER" id="PTHR47723:SF19">
    <property type="entry name" value="POLYNUCLEOTIDYL TRANSFERASE, RIBONUCLEASE H-LIKE SUPERFAMILY PROTEIN"/>
    <property type="match status" value="1"/>
</dbReference>
<keyword evidence="3" id="KW-1185">Reference proteome</keyword>
<evidence type="ECO:0000313" key="3">
    <source>
        <dbReference type="Proteomes" id="UP001358586"/>
    </source>
</evidence>
<dbReference type="InterPro" id="IPR044730">
    <property type="entry name" value="RNase_H-like_dom_plant"/>
</dbReference>
<dbReference type="Proteomes" id="UP001358586">
    <property type="component" value="Chromosome 10"/>
</dbReference>
<evidence type="ECO:0000259" key="1">
    <source>
        <dbReference type="Pfam" id="PF13456"/>
    </source>
</evidence>
<accession>A0ABR0NCS7</accession>
<dbReference type="CDD" id="cd06222">
    <property type="entry name" value="RNase_H_like"/>
    <property type="match status" value="1"/>
</dbReference>
<dbReference type="InterPro" id="IPR036397">
    <property type="entry name" value="RNaseH_sf"/>
</dbReference>
<sequence>MVCGTCGHSYENILHVLRDCKMAREIWMQLIPTDGSVKHANTYAVAGGILRDQKGVWLLGFTRYLGNCEIIDSELCGILDGLQIAFDRGF</sequence>
<dbReference type="EMBL" id="JARKNE010000010">
    <property type="protein sequence ID" value="KAK5792497.1"/>
    <property type="molecule type" value="Genomic_DNA"/>
</dbReference>
<dbReference type="InterPro" id="IPR053151">
    <property type="entry name" value="RNase_H-like"/>
</dbReference>
<dbReference type="Pfam" id="PF13456">
    <property type="entry name" value="RVT_3"/>
    <property type="match status" value="1"/>
</dbReference>
<evidence type="ECO:0000313" key="2">
    <source>
        <dbReference type="EMBL" id="KAK5792497.1"/>
    </source>
</evidence>
<proteinExistence type="predicted"/>
<organism evidence="2 3">
    <name type="scientific">Gossypium arboreum</name>
    <name type="common">Tree cotton</name>
    <name type="synonym">Gossypium nanking</name>
    <dbReference type="NCBI Taxonomy" id="29729"/>
    <lineage>
        <taxon>Eukaryota</taxon>
        <taxon>Viridiplantae</taxon>
        <taxon>Streptophyta</taxon>
        <taxon>Embryophyta</taxon>
        <taxon>Tracheophyta</taxon>
        <taxon>Spermatophyta</taxon>
        <taxon>Magnoliopsida</taxon>
        <taxon>eudicotyledons</taxon>
        <taxon>Gunneridae</taxon>
        <taxon>Pentapetalae</taxon>
        <taxon>rosids</taxon>
        <taxon>malvids</taxon>
        <taxon>Malvales</taxon>
        <taxon>Malvaceae</taxon>
        <taxon>Malvoideae</taxon>
        <taxon>Gossypium</taxon>
    </lineage>
</organism>
<dbReference type="PANTHER" id="PTHR47723">
    <property type="entry name" value="OS05G0353850 PROTEIN"/>
    <property type="match status" value="1"/>
</dbReference>
<protein>
    <recommendedName>
        <fullName evidence="1">RNase H type-1 domain-containing protein</fullName>
    </recommendedName>
</protein>
<dbReference type="InterPro" id="IPR002156">
    <property type="entry name" value="RNaseH_domain"/>
</dbReference>